<protein>
    <submittedName>
        <fullName evidence="1">Uncharacterized protein</fullName>
    </submittedName>
</protein>
<gene>
    <name evidence="1" type="ORF">BJX67DRAFT_282555</name>
</gene>
<evidence type="ECO:0000313" key="2">
    <source>
        <dbReference type="Proteomes" id="UP001610432"/>
    </source>
</evidence>
<dbReference type="RefSeq" id="XP_070889388.1">
    <property type="nucleotide sequence ID" value="XM_071026684.1"/>
</dbReference>
<proteinExistence type="predicted"/>
<accession>A0ABR4M0W7</accession>
<sequence length="83" mass="9858">MRCYWGEFLSWWFVGIHGYDTSSGNWTYDPAAELLFLFDLAFFWIELASVVWITPSLPHSLDSVFVPTYLFLWYQNGEWSIYG</sequence>
<reference evidence="1 2" key="1">
    <citation type="submission" date="2024-07" db="EMBL/GenBank/DDBJ databases">
        <title>Section-level genome sequencing and comparative genomics of Aspergillus sections Usti and Cavernicolus.</title>
        <authorList>
            <consortium name="Lawrence Berkeley National Laboratory"/>
            <person name="Nybo J.L."/>
            <person name="Vesth T.C."/>
            <person name="Theobald S."/>
            <person name="Frisvad J.C."/>
            <person name="Larsen T.O."/>
            <person name="Kjaerboelling I."/>
            <person name="Rothschild-Mancinelli K."/>
            <person name="Lyhne E.K."/>
            <person name="Kogle M.E."/>
            <person name="Barry K."/>
            <person name="Clum A."/>
            <person name="Na H."/>
            <person name="Ledsgaard L."/>
            <person name="Lin J."/>
            <person name="Lipzen A."/>
            <person name="Kuo A."/>
            <person name="Riley R."/>
            <person name="Mondo S."/>
            <person name="Labutti K."/>
            <person name="Haridas S."/>
            <person name="Pangalinan J."/>
            <person name="Salamov A.A."/>
            <person name="Simmons B.A."/>
            <person name="Magnuson J.K."/>
            <person name="Chen J."/>
            <person name="Drula E."/>
            <person name="Henrissat B."/>
            <person name="Wiebenga A."/>
            <person name="Lubbers R.J."/>
            <person name="Gomes A.C."/>
            <person name="Macurrencykelacurrency M.R."/>
            <person name="Stajich J."/>
            <person name="Grigoriev I.V."/>
            <person name="Mortensen U.H."/>
            <person name="De Vries R.P."/>
            <person name="Baker S.E."/>
            <person name="Andersen M.R."/>
        </authorList>
    </citation>
    <scope>NUCLEOTIDE SEQUENCE [LARGE SCALE GENOMIC DNA]</scope>
    <source>
        <strain evidence="1 2">CBS 449.75</strain>
    </source>
</reference>
<comment type="caution">
    <text evidence="1">The sequence shown here is derived from an EMBL/GenBank/DDBJ whole genome shotgun (WGS) entry which is preliminary data.</text>
</comment>
<keyword evidence="2" id="KW-1185">Reference proteome</keyword>
<evidence type="ECO:0000313" key="1">
    <source>
        <dbReference type="EMBL" id="KAL2870409.1"/>
    </source>
</evidence>
<dbReference type="GeneID" id="98141756"/>
<dbReference type="EMBL" id="JBFXLQ010000006">
    <property type="protein sequence ID" value="KAL2870409.1"/>
    <property type="molecule type" value="Genomic_DNA"/>
</dbReference>
<dbReference type="Proteomes" id="UP001610432">
    <property type="component" value="Unassembled WGS sequence"/>
</dbReference>
<organism evidence="1 2">
    <name type="scientific">Aspergillus lucknowensis</name>
    <dbReference type="NCBI Taxonomy" id="176173"/>
    <lineage>
        <taxon>Eukaryota</taxon>
        <taxon>Fungi</taxon>
        <taxon>Dikarya</taxon>
        <taxon>Ascomycota</taxon>
        <taxon>Pezizomycotina</taxon>
        <taxon>Eurotiomycetes</taxon>
        <taxon>Eurotiomycetidae</taxon>
        <taxon>Eurotiales</taxon>
        <taxon>Aspergillaceae</taxon>
        <taxon>Aspergillus</taxon>
        <taxon>Aspergillus subgen. Nidulantes</taxon>
    </lineage>
</organism>
<name>A0ABR4M0W7_9EURO</name>